<keyword evidence="6 8" id="KW-0342">GTP-binding</keyword>
<dbReference type="KEGG" id="ppd:Ppro_3519"/>
<evidence type="ECO:0000259" key="9">
    <source>
        <dbReference type="Pfam" id="PF12804"/>
    </source>
</evidence>
<keyword evidence="1 8" id="KW-0963">Cytoplasm</keyword>
<dbReference type="PANTHER" id="PTHR19136">
    <property type="entry name" value="MOLYBDENUM COFACTOR GUANYLYLTRANSFERASE"/>
    <property type="match status" value="1"/>
</dbReference>
<feature type="binding site" evidence="8">
    <location>
        <position position="118"/>
    </location>
    <ligand>
        <name>GTP</name>
        <dbReference type="ChEBI" id="CHEBI:37565"/>
    </ligand>
</feature>
<dbReference type="GO" id="GO:0061603">
    <property type="term" value="F:molybdenum cofactor guanylyltransferase activity"/>
    <property type="evidence" value="ECO:0007669"/>
    <property type="project" value="UniProtKB-EC"/>
</dbReference>
<gene>
    <name evidence="8" type="primary">mobA</name>
    <name evidence="10" type="ordered locus">Ppro_3519</name>
</gene>
<dbReference type="InterPro" id="IPR029044">
    <property type="entry name" value="Nucleotide-diphossugar_trans"/>
</dbReference>
<evidence type="ECO:0000256" key="4">
    <source>
        <dbReference type="ARBA" id="ARBA00022741"/>
    </source>
</evidence>
<dbReference type="SUPFAM" id="SSF53448">
    <property type="entry name" value="Nucleotide-diphospho-sugar transferases"/>
    <property type="match status" value="1"/>
</dbReference>
<reference evidence="10 11" key="1">
    <citation type="submission" date="2006-10" db="EMBL/GenBank/DDBJ databases">
        <title>Complete sequence of chromosome of Pelobacter propionicus DSM 2379.</title>
        <authorList>
            <consortium name="US DOE Joint Genome Institute"/>
            <person name="Copeland A."/>
            <person name="Lucas S."/>
            <person name="Lapidus A."/>
            <person name="Barry K."/>
            <person name="Detter J.C."/>
            <person name="Glavina del Rio T."/>
            <person name="Hammon N."/>
            <person name="Israni S."/>
            <person name="Dalin E."/>
            <person name="Tice H."/>
            <person name="Pitluck S."/>
            <person name="Saunders E."/>
            <person name="Brettin T."/>
            <person name="Bruce D."/>
            <person name="Han C."/>
            <person name="Tapia R."/>
            <person name="Schmutz J."/>
            <person name="Larimer F."/>
            <person name="Land M."/>
            <person name="Hauser L."/>
            <person name="Kyrpides N."/>
            <person name="Kim E."/>
            <person name="Lovley D."/>
            <person name="Richardson P."/>
        </authorList>
    </citation>
    <scope>NUCLEOTIDE SEQUENCE [LARGE SCALE GENOMIC DNA]</scope>
    <source>
        <strain evidence="11">DSM 2379 / NBRC 103807 / OttBd1</strain>
    </source>
</reference>
<feature type="binding site" evidence="8">
    <location>
        <begin position="32"/>
        <end position="34"/>
    </location>
    <ligand>
        <name>GTP</name>
        <dbReference type="ChEBI" id="CHEBI:37565"/>
    </ligand>
</feature>
<evidence type="ECO:0000256" key="8">
    <source>
        <dbReference type="HAMAP-Rule" id="MF_00316"/>
    </source>
</evidence>
<dbReference type="Pfam" id="PF12804">
    <property type="entry name" value="NTP_transf_3"/>
    <property type="match status" value="1"/>
</dbReference>
<organism evidence="10 11">
    <name type="scientific">Pelobacter propionicus (strain DSM 2379 / NBRC 103807 / OttBd1)</name>
    <dbReference type="NCBI Taxonomy" id="338966"/>
    <lineage>
        <taxon>Bacteria</taxon>
        <taxon>Pseudomonadati</taxon>
        <taxon>Thermodesulfobacteriota</taxon>
        <taxon>Desulfuromonadia</taxon>
        <taxon>Desulfuromonadales</taxon>
        <taxon>Desulfuromonadaceae</taxon>
        <taxon>Pelobacter</taxon>
    </lineage>
</organism>
<dbReference type="GO" id="GO:0005737">
    <property type="term" value="C:cytoplasm"/>
    <property type="evidence" value="ECO:0007669"/>
    <property type="project" value="UniProtKB-SubCell"/>
</dbReference>
<dbReference type="CDD" id="cd02503">
    <property type="entry name" value="MobA"/>
    <property type="match status" value="1"/>
</dbReference>
<comment type="catalytic activity">
    <reaction evidence="8">
        <text>Mo-molybdopterin + GTP + H(+) = Mo-molybdopterin guanine dinucleotide + diphosphate</text>
        <dbReference type="Rhea" id="RHEA:34243"/>
        <dbReference type="ChEBI" id="CHEBI:15378"/>
        <dbReference type="ChEBI" id="CHEBI:33019"/>
        <dbReference type="ChEBI" id="CHEBI:37565"/>
        <dbReference type="ChEBI" id="CHEBI:71302"/>
        <dbReference type="ChEBI" id="CHEBI:71310"/>
        <dbReference type="EC" id="2.7.7.77"/>
    </reaction>
</comment>
<dbReference type="Gene3D" id="3.90.550.10">
    <property type="entry name" value="Spore Coat Polysaccharide Biosynthesis Protein SpsA, Chain A"/>
    <property type="match status" value="1"/>
</dbReference>
<dbReference type="EMBL" id="CP000482">
    <property type="protein sequence ID" value="ABL01112.1"/>
    <property type="molecule type" value="Genomic_DNA"/>
</dbReference>
<evidence type="ECO:0000313" key="11">
    <source>
        <dbReference type="Proteomes" id="UP000006732"/>
    </source>
</evidence>
<sequence>MTENPHELLVLTGGGTLAAEGAMTARVTAVILAGGMSSRMKSNKALLPYRGERFIERIFRKLSEVFPEVILVTNSPELYRFLPCRIVADLYPGMGALAGIQAGLTQSSTPYIFVVACDMPDLDEQLVRYLVSRADGVDVVIPESDSGLEPLHAAYGRGCLGVMNDALSSGRSKIVACFDQLKVDVVSHQDIAAIDPTFLSFRNINTPEEYFRIRQEVLNADPLMCRNRS</sequence>
<dbReference type="GO" id="GO:0005525">
    <property type="term" value="F:GTP binding"/>
    <property type="evidence" value="ECO:0007669"/>
    <property type="project" value="UniProtKB-UniRule"/>
</dbReference>
<feature type="binding site" evidence="8">
    <location>
        <position position="118"/>
    </location>
    <ligand>
        <name>Mg(2+)</name>
        <dbReference type="ChEBI" id="CHEBI:18420"/>
    </ligand>
</feature>
<dbReference type="STRING" id="338966.Ppro_3519"/>
<comment type="domain">
    <text evidence="8">The N-terminal domain determines nucleotide recognition and specific binding, while the C-terminal domain determines the specific binding to the target protein.</text>
</comment>
<feature type="domain" description="MobA-like NTP transferase" evidence="9">
    <location>
        <begin position="29"/>
        <end position="173"/>
    </location>
</feature>
<evidence type="ECO:0000256" key="5">
    <source>
        <dbReference type="ARBA" id="ARBA00022842"/>
    </source>
</evidence>
<dbReference type="InterPro" id="IPR013482">
    <property type="entry name" value="Molybde_CF_guanTrfase"/>
</dbReference>
<dbReference type="HAMAP" id="MF_00316">
    <property type="entry name" value="MobA"/>
    <property type="match status" value="1"/>
</dbReference>
<keyword evidence="7 8" id="KW-0501">Molybdenum cofactor biosynthesis</keyword>
<evidence type="ECO:0000256" key="7">
    <source>
        <dbReference type="ARBA" id="ARBA00023150"/>
    </source>
</evidence>
<dbReference type="eggNOG" id="COG0746">
    <property type="taxonomic scope" value="Bacteria"/>
</dbReference>
<keyword evidence="10" id="KW-0548">Nucleotidyltransferase</keyword>
<evidence type="ECO:0000256" key="2">
    <source>
        <dbReference type="ARBA" id="ARBA00022679"/>
    </source>
</evidence>
<protein>
    <recommendedName>
        <fullName evidence="8">Probable molybdenum cofactor guanylyltransferase</fullName>
        <shortName evidence="8">MoCo guanylyltransferase</shortName>
        <ecNumber evidence="8">2.7.7.77</ecNumber>
    </recommendedName>
    <alternativeName>
        <fullName evidence="8">GTP:molybdopterin guanylyltransferase</fullName>
    </alternativeName>
    <alternativeName>
        <fullName evidence="8">Mo-MPT guanylyltransferase</fullName>
    </alternativeName>
    <alternativeName>
        <fullName evidence="8">Molybdopterin guanylyltransferase</fullName>
    </alternativeName>
    <alternativeName>
        <fullName evidence="8">Molybdopterin-guanine dinucleotide synthase</fullName>
        <shortName evidence="8">MGD synthase</shortName>
    </alternativeName>
</protein>
<dbReference type="RefSeq" id="WP_011737326.1">
    <property type="nucleotide sequence ID" value="NC_008609.1"/>
</dbReference>
<comment type="caution">
    <text evidence="8">Lacks conserved residue(s) required for the propagation of feature annotation.</text>
</comment>
<comment type="function">
    <text evidence="8">Transfers a GMP moiety from GTP to Mo-molybdopterin (Mo-MPT) cofactor (Moco or molybdenum cofactor) to form Mo-molybdopterin guanine dinucleotide (Mo-MGD) cofactor.</text>
</comment>
<evidence type="ECO:0000256" key="1">
    <source>
        <dbReference type="ARBA" id="ARBA00022490"/>
    </source>
</evidence>
<keyword evidence="5 8" id="KW-0460">Magnesium</keyword>
<keyword evidence="2 8" id="KW-0808">Transferase</keyword>
<dbReference type="EC" id="2.7.7.77" evidence="8"/>
<feature type="binding site" evidence="8">
    <location>
        <position position="44"/>
    </location>
    <ligand>
        <name>GTP</name>
        <dbReference type="ChEBI" id="CHEBI:37565"/>
    </ligand>
</feature>
<evidence type="ECO:0000256" key="6">
    <source>
        <dbReference type="ARBA" id="ARBA00023134"/>
    </source>
</evidence>
<name>A1AUU1_PELPD</name>
<keyword evidence="11" id="KW-1185">Reference proteome</keyword>
<dbReference type="AlphaFoldDB" id="A1AUU1"/>
<comment type="subcellular location">
    <subcellularLocation>
        <location evidence="8">Cytoplasm</location>
    </subcellularLocation>
</comment>
<keyword evidence="3 8" id="KW-0479">Metal-binding</keyword>
<dbReference type="PANTHER" id="PTHR19136:SF81">
    <property type="entry name" value="MOLYBDENUM COFACTOR GUANYLYLTRANSFERASE"/>
    <property type="match status" value="1"/>
</dbReference>
<dbReference type="GO" id="GO:0006777">
    <property type="term" value="P:Mo-molybdopterin cofactor biosynthetic process"/>
    <property type="evidence" value="ECO:0007669"/>
    <property type="project" value="UniProtKB-KW"/>
</dbReference>
<evidence type="ECO:0000256" key="3">
    <source>
        <dbReference type="ARBA" id="ARBA00022723"/>
    </source>
</evidence>
<keyword evidence="4 8" id="KW-0547">Nucleotide-binding</keyword>
<comment type="cofactor">
    <cofactor evidence="8">
        <name>Mg(2+)</name>
        <dbReference type="ChEBI" id="CHEBI:18420"/>
    </cofactor>
</comment>
<dbReference type="OrthoDB" id="9788394at2"/>
<comment type="similarity">
    <text evidence="8">Belongs to the MobA family.</text>
</comment>
<proteinExistence type="inferred from homology"/>
<evidence type="ECO:0000313" key="10">
    <source>
        <dbReference type="EMBL" id="ABL01112.1"/>
    </source>
</evidence>
<dbReference type="Proteomes" id="UP000006732">
    <property type="component" value="Chromosome"/>
</dbReference>
<accession>A1AUU1</accession>
<dbReference type="GO" id="GO:0046872">
    <property type="term" value="F:metal ion binding"/>
    <property type="evidence" value="ECO:0007669"/>
    <property type="project" value="UniProtKB-KW"/>
</dbReference>
<dbReference type="HOGENOM" id="CLU_055597_2_1_7"/>
<feature type="binding site" evidence="8">
    <location>
        <position position="89"/>
    </location>
    <ligand>
        <name>GTP</name>
        <dbReference type="ChEBI" id="CHEBI:37565"/>
    </ligand>
</feature>
<dbReference type="InterPro" id="IPR025877">
    <property type="entry name" value="MobA-like_NTP_Trfase"/>
</dbReference>